<organism evidence="2 3">
    <name type="scientific">Romanomermis culicivorax</name>
    <name type="common">Nematode worm</name>
    <dbReference type="NCBI Taxonomy" id="13658"/>
    <lineage>
        <taxon>Eukaryota</taxon>
        <taxon>Metazoa</taxon>
        <taxon>Ecdysozoa</taxon>
        <taxon>Nematoda</taxon>
        <taxon>Enoplea</taxon>
        <taxon>Dorylaimia</taxon>
        <taxon>Mermithida</taxon>
        <taxon>Mermithoidea</taxon>
        <taxon>Mermithidae</taxon>
        <taxon>Romanomermis</taxon>
    </lineage>
</organism>
<dbReference type="AlphaFoldDB" id="A0A915JBB1"/>
<feature type="compositionally biased region" description="Basic and acidic residues" evidence="1">
    <location>
        <begin position="88"/>
        <end position="98"/>
    </location>
</feature>
<evidence type="ECO:0000256" key="1">
    <source>
        <dbReference type="SAM" id="MobiDB-lite"/>
    </source>
</evidence>
<sequence length="125" mass="14135">MSGKEKNNKRNSQSATSPPLSRRPASPEALANINKFMESIGEDLLHHSTTTIENDDRSSSSDDRPINQTRINARANENTFDEQQFDEMINKKSCRDNSYDSGVTLSEEDGDEELHLDEFDIARTE</sequence>
<dbReference type="Proteomes" id="UP000887565">
    <property type="component" value="Unplaced"/>
</dbReference>
<keyword evidence="2" id="KW-1185">Reference proteome</keyword>
<proteinExistence type="predicted"/>
<dbReference type="WBParaSite" id="nRc.2.0.1.t22936-RA">
    <property type="protein sequence ID" value="nRc.2.0.1.t22936-RA"/>
    <property type="gene ID" value="nRc.2.0.1.g22936"/>
</dbReference>
<evidence type="ECO:0000313" key="3">
    <source>
        <dbReference type="WBParaSite" id="nRc.2.0.1.t22936-RA"/>
    </source>
</evidence>
<feature type="region of interest" description="Disordered" evidence="1">
    <location>
        <begin position="41"/>
        <end position="125"/>
    </location>
</feature>
<feature type="compositionally biased region" description="Basic and acidic residues" evidence="1">
    <location>
        <begin position="54"/>
        <end position="65"/>
    </location>
</feature>
<protein>
    <submittedName>
        <fullName evidence="3">Uncharacterized protein</fullName>
    </submittedName>
</protein>
<feature type="region of interest" description="Disordered" evidence="1">
    <location>
        <begin position="1"/>
        <end position="29"/>
    </location>
</feature>
<feature type="compositionally biased region" description="Basic and acidic residues" evidence="1">
    <location>
        <begin position="116"/>
        <end position="125"/>
    </location>
</feature>
<feature type="compositionally biased region" description="Polar residues" evidence="1">
    <location>
        <begin position="10"/>
        <end position="19"/>
    </location>
</feature>
<accession>A0A915JBB1</accession>
<feature type="compositionally biased region" description="Polar residues" evidence="1">
    <location>
        <begin position="66"/>
        <end position="78"/>
    </location>
</feature>
<evidence type="ECO:0000313" key="2">
    <source>
        <dbReference type="Proteomes" id="UP000887565"/>
    </source>
</evidence>
<name>A0A915JBB1_ROMCU</name>
<reference evidence="3" key="1">
    <citation type="submission" date="2022-11" db="UniProtKB">
        <authorList>
            <consortium name="WormBaseParasite"/>
        </authorList>
    </citation>
    <scope>IDENTIFICATION</scope>
</reference>
<feature type="compositionally biased region" description="Acidic residues" evidence="1">
    <location>
        <begin position="106"/>
        <end position="115"/>
    </location>
</feature>